<keyword evidence="2" id="KW-0560">Oxidoreductase</keyword>
<comment type="caution">
    <text evidence="4">The sequence shown here is derived from an EMBL/GenBank/DDBJ whole genome shotgun (WGS) entry which is preliminary data.</text>
</comment>
<accession>A0A4V5N6W4</accession>
<name>A0A4V5N6W4_9PEZI</name>
<dbReference type="InterPro" id="IPR051609">
    <property type="entry name" value="NmrA/Isoflavone_reductase-like"/>
</dbReference>
<evidence type="ECO:0000256" key="1">
    <source>
        <dbReference type="ARBA" id="ARBA00022857"/>
    </source>
</evidence>
<keyword evidence="1" id="KW-0521">NADP</keyword>
<evidence type="ECO:0000313" key="4">
    <source>
        <dbReference type="EMBL" id="TKA30209.1"/>
    </source>
</evidence>
<evidence type="ECO:0000259" key="3">
    <source>
        <dbReference type="Pfam" id="PF05368"/>
    </source>
</evidence>
<gene>
    <name evidence="4" type="ORF">B0A54_15403</name>
</gene>
<dbReference type="Pfam" id="PF05368">
    <property type="entry name" value="NmrA"/>
    <property type="match status" value="1"/>
</dbReference>
<reference evidence="4 5" key="1">
    <citation type="submission" date="2017-03" db="EMBL/GenBank/DDBJ databases">
        <title>Genomes of endolithic fungi from Antarctica.</title>
        <authorList>
            <person name="Coleine C."/>
            <person name="Masonjones S."/>
            <person name="Stajich J.E."/>
        </authorList>
    </citation>
    <scope>NUCLEOTIDE SEQUENCE [LARGE SCALE GENOMIC DNA]</scope>
    <source>
        <strain evidence="4 5">CCFEE 5311</strain>
    </source>
</reference>
<proteinExistence type="predicted"/>
<protein>
    <recommendedName>
        <fullName evidence="3">NmrA-like domain-containing protein</fullName>
    </recommendedName>
</protein>
<feature type="domain" description="NmrA-like" evidence="3">
    <location>
        <begin position="77"/>
        <end position="203"/>
    </location>
</feature>
<dbReference type="SUPFAM" id="SSF51735">
    <property type="entry name" value="NAD(P)-binding Rossmann-fold domains"/>
    <property type="match status" value="1"/>
</dbReference>
<dbReference type="Proteomes" id="UP000310066">
    <property type="component" value="Unassembled WGS sequence"/>
</dbReference>
<dbReference type="PANTHER" id="PTHR47706">
    <property type="entry name" value="NMRA-LIKE FAMILY PROTEIN"/>
    <property type="match status" value="1"/>
</dbReference>
<dbReference type="InterPro" id="IPR008030">
    <property type="entry name" value="NmrA-like"/>
</dbReference>
<dbReference type="InterPro" id="IPR036291">
    <property type="entry name" value="NAD(P)-bd_dom_sf"/>
</dbReference>
<dbReference type="STRING" id="329885.A0A4V5N6W4"/>
<evidence type="ECO:0000313" key="5">
    <source>
        <dbReference type="Proteomes" id="UP000310066"/>
    </source>
</evidence>
<dbReference type="AlphaFoldDB" id="A0A4V5N6W4"/>
<dbReference type="EMBL" id="NAJP01000104">
    <property type="protein sequence ID" value="TKA30209.1"/>
    <property type="molecule type" value="Genomic_DNA"/>
</dbReference>
<sequence length="384" mass="43024">MERLRWCTGEVRWGSTQLYELETAVDSHFCFRVQFKTSPWNNDKQPWLRPTTSTRSPSLAYDLALNYPPYSADHEQASGQVGSTILKHLLESTQDFKVTVVTRTDSTATFPSNPKVTVKKGSYTDGPFLQDAFKDQHVVIFALHFMAQGAQIGMIDEAAKAGVKWIVPNEYAGDGMNKAMAEGVPVFVPKKQAREHIDELSKTHEGLKWIGVATNPFFEPFLIKSAKIFGIDPEFHTATIYPDGGAFNSSTMDRIGLAVTRMLSLPISDHSDSRASLQHYANNFLYVSSFCVTQKQILQAFQKAKGESEADWKVSQEKTIKQWVQECQEGLKAGNMQAGWGLTMCYYMGDGMGGNYQEKAEKDQKILGLQEENFEEAVKRALKA</sequence>
<dbReference type="PANTHER" id="PTHR47706:SF9">
    <property type="entry name" value="NMRA-LIKE DOMAIN-CONTAINING PROTEIN-RELATED"/>
    <property type="match status" value="1"/>
</dbReference>
<dbReference type="GO" id="GO:0016491">
    <property type="term" value="F:oxidoreductase activity"/>
    <property type="evidence" value="ECO:0007669"/>
    <property type="project" value="UniProtKB-KW"/>
</dbReference>
<evidence type="ECO:0000256" key="2">
    <source>
        <dbReference type="ARBA" id="ARBA00023002"/>
    </source>
</evidence>
<dbReference type="Gene3D" id="3.40.50.720">
    <property type="entry name" value="NAD(P)-binding Rossmann-like Domain"/>
    <property type="match status" value="1"/>
</dbReference>
<dbReference type="OrthoDB" id="419598at2759"/>
<organism evidence="4 5">
    <name type="scientific">Friedmanniomyces endolithicus</name>
    <dbReference type="NCBI Taxonomy" id="329885"/>
    <lineage>
        <taxon>Eukaryota</taxon>
        <taxon>Fungi</taxon>
        <taxon>Dikarya</taxon>
        <taxon>Ascomycota</taxon>
        <taxon>Pezizomycotina</taxon>
        <taxon>Dothideomycetes</taxon>
        <taxon>Dothideomycetidae</taxon>
        <taxon>Mycosphaerellales</taxon>
        <taxon>Teratosphaeriaceae</taxon>
        <taxon>Friedmanniomyces</taxon>
    </lineage>
</organism>